<dbReference type="Gene3D" id="3.40.190.150">
    <property type="entry name" value="Bordetella uptake gene, domain 1"/>
    <property type="match status" value="1"/>
</dbReference>
<dbReference type="CDD" id="cd13578">
    <property type="entry name" value="PBP2_Bug27"/>
    <property type="match status" value="1"/>
</dbReference>
<dbReference type="InterPro" id="IPR005064">
    <property type="entry name" value="BUG"/>
</dbReference>
<dbReference type="Proteomes" id="UP000675121">
    <property type="component" value="Unassembled WGS sequence"/>
</dbReference>
<name>A0A9N8NH74_9BURK</name>
<dbReference type="PIRSF" id="PIRSF017082">
    <property type="entry name" value="YflP"/>
    <property type="match status" value="1"/>
</dbReference>
<dbReference type="SUPFAM" id="SSF53850">
    <property type="entry name" value="Periplasmic binding protein-like II"/>
    <property type="match status" value="1"/>
</dbReference>
<dbReference type="InterPro" id="IPR006311">
    <property type="entry name" value="TAT_signal"/>
</dbReference>
<dbReference type="PANTHER" id="PTHR42928">
    <property type="entry name" value="TRICARBOXYLATE-BINDING PROTEIN"/>
    <property type="match status" value="1"/>
</dbReference>
<keyword evidence="3" id="KW-1185">Reference proteome</keyword>
<dbReference type="AlphaFoldDB" id="A0A9N8NH74"/>
<evidence type="ECO:0000256" key="1">
    <source>
        <dbReference type="ARBA" id="ARBA00006987"/>
    </source>
</evidence>
<reference evidence="2" key="1">
    <citation type="submission" date="2021-02" db="EMBL/GenBank/DDBJ databases">
        <authorList>
            <person name="Vanwijnsberghe S."/>
        </authorList>
    </citation>
    <scope>NUCLEOTIDE SEQUENCE</scope>
    <source>
        <strain evidence="2">R-70211</strain>
    </source>
</reference>
<protein>
    <recommendedName>
        <fullName evidence="4">Tripartite tricarboxylate transporter substrate binding protein</fullName>
    </recommendedName>
</protein>
<organism evidence="2 3">
    <name type="scientific">Paraburkholderia domus</name>
    <dbReference type="NCBI Taxonomy" id="2793075"/>
    <lineage>
        <taxon>Bacteria</taxon>
        <taxon>Pseudomonadati</taxon>
        <taxon>Pseudomonadota</taxon>
        <taxon>Betaproteobacteria</taxon>
        <taxon>Burkholderiales</taxon>
        <taxon>Burkholderiaceae</taxon>
        <taxon>Paraburkholderia</taxon>
    </lineage>
</organism>
<accession>A0A9N8NH74</accession>
<comment type="similarity">
    <text evidence="1">Belongs to the UPF0065 (bug) family.</text>
</comment>
<dbReference type="PROSITE" id="PS51318">
    <property type="entry name" value="TAT"/>
    <property type="match status" value="1"/>
</dbReference>
<evidence type="ECO:0000313" key="2">
    <source>
        <dbReference type="EMBL" id="CAE6969008.1"/>
    </source>
</evidence>
<dbReference type="Pfam" id="PF03401">
    <property type="entry name" value="TctC"/>
    <property type="match status" value="1"/>
</dbReference>
<dbReference type="RefSeq" id="WP_201083091.1">
    <property type="nucleotide sequence ID" value="NZ_CAJNAS010000050.1"/>
</dbReference>
<dbReference type="InterPro" id="IPR042100">
    <property type="entry name" value="Bug_dom1"/>
</dbReference>
<dbReference type="PROSITE" id="PS51257">
    <property type="entry name" value="PROKAR_LIPOPROTEIN"/>
    <property type="match status" value="1"/>
</dbReference>
<gene>
    <name evidence="2" type="ORF">R70211_07650</name>
</gene>
<dbReference type="EMBL" id="CAJNAS010000050">
    <property type="protein sequence ID" value="CAE6969008.1"/>
    <property type="molecule type" value="Genomic_DNA"/>
</dbReference>
<proteinExistence type="inferred from homology"/>
<dbReference type="PANTHER" id="PTHR42928:SF5">
    <property type="entry name" value="BLR1237 PROTEIN"/>
    <property type="match status" value="1"/>
</dbReference>
<evidence type="ECO:0000313" key="3">
    <source>
        <dbReference type="Proteomes" id="UP000675121"/>
    </source>
</evidence>
<evidence type="ECO:0008006" key="4">
    <source>
        <dbReference type="Google" id="ProtNLM"/>
    </source>
</evidence>
<comment type="caution">
    <text evidence="2">The sequence shown here is derived from an EMBL/GenBank/DDBJ whole genome shotgun (WGS) entry which is preliminary data.</text>
</comment>
<dbReference type="Gene3D" id="3.40.190.10">
    <property type="entry name" value="Periplasmic binding protein-like II"/>
    <property type="match status" value="1"/>
</dbReference>
<sequence>MNTQKRLSRREILAAGLSLAATACFPIRANATTDWPAAGTIKMIVPFNPGASTDTLARFIASGLSRRLSQNIIVENKSGAGGVIGTEYVANQPPDGYTLLFQTNPFISAPMIIAGNHKLPYDPAKDFQPIGQIAVAPLLIVVSNDLKVTTLREFLDVARTKPMTMSYGSAGIGSINHMAVELLSSMANVKLVHVPYTGLGPALTDLLGGRLQMIAASLPSVLPYVNAGKMRALAITASGRSSLVPNLPTVAEAAVPGYQVEAWWGMFAPAKLPVPITQRLNSELDSLLASPSIVEVLAREGASRRPISPDDFKKMILADVPRWRKLIQEAHIVAG</sequence>